<reference evidence="2 4" key="1">
    <citation type="submission" date="2024-10" db="EMBL/GenBank/DDBJ databases">
        <authorList>
            <person name="Kim D."/>
        </authorList>
    </citation>
    <scope>NUCLEOTIDE SEQUENCE [LARGE SCALE GENOMIC DNA]</scope>
    <source>
        <strain evidence="2">BH-2024</strain>
    </source>
</reference>
<dbReference type="EMBL" id="JBICBT010000825">
    <property type="protein sequence ID" value="KAL3098317.1"/>
    <property type="molecule type" value="Genomic_DNA"/>
</dbReference>
<organism evidence="2 4">
    <name type="scientific">Heterodera trifolii</name>
    <dbReference type="NCBI Taxonomy" id="157864"/>
    <lineage>
        <taxon>Eukaryota</taxon>
        <taxon>Metazoa</taxon>
        <taxon>Ecdysozoa</taxon>
        <taxon>Nematoda</taxon>
        <taxon>Chromadorea</taxon>
        <taxon>Rhabditida</taxon>
        <taxon>Tylenchina</taxon>
        <taxon>Tylenchomorpha</taxon>
        <taxon>Tylenchoidea</taxon>
        <taxon>Heteroderidae</taxon>
        <taxon>Heteroderinae</taxon>
        <taxon>Heterodera</taxon>
    </lineage>
</organism>
<evidence type="ECO:0000313" key="3">
    <source>
        <dbReference type="EMBL" id="KAL3104573.1"/>
    </source>
</evidence>
<dbReference type="InterPro" id="IPR055455">
    <property type="entry name" value="HEAT_PSME4"/>
</dbReference>
<evidence type="ECO:0000259" key="1">
    <source>
        <dbReference type="Pfam" id="PF23096"/>
    </source>
</evidence>
<feature type="domain" description="Proteasome activator complex subunit 4-like HEAT repeat-like" evidence="1">
    <location>
        <begin position="62"/>
        <end position="106"/>
    </location>
</feature>
<dbReference type="AlphaFoldDB" id="A0ABD2K5Z8"/>
<dbReference type="Pfam" id="PF23096">
    <property type="entry name" value="HEAT_PSME4"/>
    <property type="match status" value="1"/>
</dbReference>
<dbReference type="EMBL" id="JBICBT010000704">
    <property type="protein sequence ID" value="KAL3104573.1"/>
    <property type="molecule type" value="Genomic_DNA"/>
</dbReference>
<gene>
    <name evidence="2" type="ORF">niasHT_021589</name>
    <name evidence="3" type="ORF">niasHT_022284</name>
</gene>
<name>A0ABD2K5Z8_9BILA</name>
<sequence length="111" mass="12912">MRTKSREFSCIGRTFADDRKDENLHWRLSEHWLLRTSLFRIAHPEEGPERNDQLLSASVATTILLFDAANAPSDADKWDSAKFHSNVHPGFYTWPSKFRVYAPPTHFPQLQ</sequence>
<protein>
    <recommendedName>
        <fullName evidence="1">Proteasome activator complex subunit 4-like HEAT repeat-like domain-containing protein</fullName>
    </recommendedName>
</protein>
<evidence type="ECO:0000313" key="4">
    <source>
        <dbReference type="Proteomes" id="UP001620626"/>
    </source>
</evidence>
<dbReference type="Proteomes" id="UP001620626">
    <property type="component" value="Unassembled WGS sequence"/>
</dbReference>
<keyword evidence="4" id="KW-1185">Reference proteome</keyword>
<evidence type="ECO:0000313" key="2">
    <source>
        <dbReference type="EMBL" id="KAL3098317.1"/>
    </source>
</evidence>
<accession>A0ABD2K5Z8</accession>
<comment type="caution">
    <text evidence="2">The sequence shown here is derived from an EMBL/GenBank/DDBJ whole genome shotgun (WGS) entry which is preliminary data.</text>
</comment>
<proteinExistence type="predicted"/>